<feature type="region of interest" description="Disordered" evidence="6">
    <location>
        <begin position="1"/>
        <end position="52"/>
    </location>
</feature>
<dbReference type="PANTHER" id="PTHR46412">
    <property type="entry name" value="BES1-INTERACTING MYC-LIKE PROTEIN"/>
    <property type="match status" value="1"/>
</dbReference>
<gene>
    <name evidence="8" type="ORF">TAV2_LOCUS23141</name>
</gene>
<evidence type="ECO:0000256" key="2">
    <source>
        <dbReference type="ARBA" id="ARBA00023015"/>
    </source>
</evidence>
<evidence type="ECO:0000313" key="8">
    <source>
        <dbReference type="EMBL" id="CAH2079787.1"/>
    </source>
</evidence>
<name>A0AAU9T8W3_THLAR</name>
<dbReference type="SMART" id="SM00353">
    <property type="entry name" value="HLH"/>
    <property type="match status" value="1"/>
</dbReference>
<evidence type="ECO:0000313" key="9">
    <source>
        <dbReference type="Proteomes" id="UP000836841"/>
    </source>
</evidence>
<keyword evidence="5" id="KW-0539">Nucleus</keyword>
<evidence type="ECO:0000259" key="7">
    <source>
        <dbReference type="PROSITE" id="PS50888"/>
    </source>
</evidence>
<feature type="compositionally biased region" description="Polar residues" evidence="6">
    <location>
        <begin position="18"/>
        <end position="31"/>
    </location>
</feature>
<keyword evidence="4" id="KW-0804">Transcription</keyword>
<keyword evidence="2" id="KW-0805">Transcription regulation</keyword>
<organism evidence="8 9">
    <name type="scientific">Thlaspi arvense</name>
    <name type="common">Field penny-cress</name>
    <dbReference type="NCBI Taxonomy" id="13288"/>
    <lineage>
        <taxon>Eukaryota</taxon>
        <taxon>Viridiplantae</taxon>
        <taxon>Streptophyta</taxon>
        <taxon>Embryophyta</taxon>
        <taxon>Tracheophyta</taxon>
        <taxon>Spermatophyta</taxon>
        <taxon>Magnoliopsida</taxon>
        <taxon>eudicotyledons</taxon>
        <taxon>Gunneridae</taxon>
        <taxon>Pentapetalae</taxon>
        <taxon>rosids</taxon>
        <taxon>malvids</taxon>
        <taxon>Brassicales</taxon>
        <taxon>Brassicaceae</taxon>
        <taxon>Thlaspideae</taxon>
        <taxon>Thlaspi</taxon>
    </lineage>
</organism>
<dbReference type="Pfam" id="PF00010">
    <property type="entry name" value="HLH"/>
    <property type="match status" value="1"/>
</dbReference>
<evidence type="ECO:0000256" key="5">
    <source>
        <dbReference type="ARBA" id="ARBA00023242"/>
    </source>
</evidence>
<dbReference type="AlphaFoldDB" id="A0AAU9T8W3"/>
<feature type="compositionally biased region" description="Basic and acidic residues" evidence="6">
    <location>
        <begin position="41"/>
        <end position="52"/>
    </location>
</feature>
<dbReference type="GO" id="GO:0003700">
    <property type="term" value="F:DNA-binding transcription factor activity"/>
    <property type="evidence" value="ECO:0007669"/>
    <property type="project" value="InterPro"/>
</dbReference>
<dbReference type="Proteomes" id="UP000836841">
    <property type="component" value="Chromosome 7"/>
</dbReference>
<protein>
    <recommendedName>
        <fullName evidence="7">BHLH domain-containing protein</fullName>
    </recommendedName>
</protein>
<evidence type="ECO:0000256" key="3">
    <source>
        <dbReference type="ARBA" id="ARBA00023125"/>
    </source>
</evidence>
<feature type="compositionally biased region" description="Acidic residues" evidence="6">
    <location>
        <begin position="1"/>
        <end position="12"/>
    </location>
</feature>
<comment type="subcellular location">
    <subcellularLocation>
        <location evidence="1">Nucleus</location>
    </subcellularLocation>
</comment>
<dbReference type="SUPFAM" id="SSF47459">
    <property type="entry name" value="HLH, helix-loop-helix DNA-binding domain"/>
    <property type="match status" value="1"/>
</dbReference>
<dbReference type="InterPro" id="IPR036638">
    <property type="entry name" value="HLH_DNA-bd_sf"/>
</dbReference>
<proteinExistence type="predicted"/>
<reference evidence="8 9" key="1">
    <citation type="submission" date="2022-03" db="EMBL/GenBank/DDBJ databases">
        <authorList>
            <person name="Nunn A."/>
            <person name="Chopra R."/>
            <person name="Nunn A."/>
            <person name="Contreras Garrido A."/>
        </authorList>
    </citation>
    <scope>NUCLEOTIDE SEQUENCE [LARGE SCALE GENOMIC DNA]</scope>
</reference>
<dbReference type="InterPro" id="IPR044295">
    <property type="entry name" value="BIM1/2/3"/>
</dbReference>
<dbReference type="GO" id="GO:0005634">
    <property type="term" value="C:nucleus"/>
    <property type="evidence" value="ECO:0007669"/>
    <property type="project" value="UniProtKB-SubCell"/>
</dbReference>
<evidence type="ECO:0000256" key="4">
    <source>
        <dbReference type="ARBA" id="ARBA00023163"/>
    </source>
</evidence>
<dbReference type="PANTHER" id="PTHR46412:SF9">
    <property type="entry name" value="TRANSCRIPTION FACTOR BIM3"/>
    <property type="match status" value="1"/>
</dbReference>
<feature type="domain" description="BHLH" evidence="7">
    <location>
        <begin position="37"/>
        <end position="87"/>
    </location>
</feature>
<accession>A0AAU9T8W3</accession>
<dbReference type="PROSITE" id="PS50888">
    <property type="entry name" value="BHLH"/>
    <property type="match status" value="1"/>
</dbReference>
<keyword evidence="3" id="KW-0238">DNA-binding</keyword>
<dbReference type="InterPro" id="IPR011598">
    <property type="entry name" value="bHLH_dom"/>
</dbReference>
<keyword evidence="9" id="KW-1185">Reference proteome</keyword>
<dbReference type="GO" id="GO:0046983">
    <property type="term" value="F:protein dimerization activity"/>
    <property type="evidence" value="ECO:0007669"/>
    <property type="project" value="InterPro"/>
</dbReference>
<dbReference type="FunFam" id="4.10.280.10:FF:000093">
    <property type="entry name" value="BHLH domain class transcription factor"/>
    <property type="match status" value="1"/>
</dbReference>
<dbReference type="EMBL" id="OU466863">
    <property type="protein sequence ID" value="CAH2079787.1"/>
    <property type="molecule type" value="Genomic_DNA"/>
</dbReference>
<dbReference type="Gene3D" id="4.10.280.10">
    <property type="entry name" value="Helix-loop-helix DNA-binding domain"/>
    <property type="match status" value="1"/>
</dbReference>
<dbReference type="GO" id="GO:0006351">
    <property type="term" value="P:DNA-templated transcription"/>
    <property type="evidence" value="ECO:0007669"/>
    <property type="project" value="InterPro"/>
</dbReference>
<dbReference type="GO" id="GO:0003677">
    <property type="term" value="F:DNA binding"/>
    <property type="evidence" value="ECO:0007669"/>
    <property type="project" value="UniProtKB-KW"/>
</dbReference>
<evidence type="ECO:0000256" key="1">
    <source>
        <dbReference type="ARBA" id="ARBA00004123"/>
    </source>
</evidence>
<sequence>MMNSPDLDEQLEADVYSNLPSQNDSSTGITTRRNRSSLRSKHSETEQRRRSKINERFQSLMDIIPQNDHKRDKASFLLEVIEYIHFLQEKVQMYEGSHQMWYQAPSKLIPWRNNYEPVVEVTDHPEIVKCLSSNDKVSASSGFLSDMQRPVDLYVDDSAARASAKILEQSHVSAVSSYELTEPPLEFVQHDFWQPKPTSESNVCNTNESLNSDEKASASLSTVCSQRVLHTLTEALKSSGVNMSETMISVQLNLRKRTDREYPVTAFASEDNCNSIPDEEGDFPTETISSCKDLDHFRKRTRR</sequence>
<dbReference type="CDD" id="cd11453">
    <property type="entry name" value="bHLH_AtBIM_like"/>
    <property type="match status" value="1"/>
</dbReference>
<evidence type="ECO:0000256" key="6">
    <source>
        <dbReference type="SAM" id="MobiDB-lite"/>
    </source>
</evidence>